<reference evidence="2" key="1">
    <citation type="submission" date="2019-12" db="EMBL/GenBank/DDBJ databases">
        <authorList>
            <person name="Scholes J."/>
        </authorList>
    </citation>
    <scope>NUCLEOTIDE SEQUENCE</scope>
</reference>
<feature type="compositionally biased region" description="Basic residues" evidence="1">
    <location>
        <begin position="231"/>
        <end position="242"/>
    </location>
</feature>
<feature type="region of interest" description="Disordered" evidence="1">
    <location>
        <begin position="1"/>
        <end position="23"/>
    </location>
</feature>
<dbReference type="GO" id="GO:0019210">
    <property type="term" value="F:kinase inhibitor activity"/>
    <property type="evidence" value="ECO:0007669"/>
    <property type="project" value="InterPro"/>
</dbReference>
<evidence type="ECO:0000313" key="3">
    <source>
        <dbReference type="Proteomes" id="UP001153555"/>
    </source>
</evidence>
<dbReference type="OrthoDB" id="1938320at2759"/>
<evidence type="ECO:0000256" key="1">
    <source>
        <dbReference type="SAM" id="MobiDB-lite"/>
    </source>
</evidence>
<gene>
    <name evidence="2" type="ORF">SHERM_03538</name>
</gene>
<dbReference type="AlphaFoldDB" id="A0A9N7NJB0"/>
<dbReference type="Proteomes" id="UP001153555">
    <property type="component" value="Unassembled WGS sequence"/>
</dbReference>
<dbReference type="EMBL" id="CACSLK010030184">
    <property type="protein sequence ID" value="CAA0836449.1"/>
    <property type="molecule type" value="Genomic_DNA"/>
</dbReference>
<organism evidence="2 3">
    <name type="scientific">Striga hermonthica</name>
    <name type="common">Purple witchweed</name>
    <name type="synonym">Buchnera hermonthica</name>
    <dbReference type="NCBI Taxonomy" id="68872"/>
    <lineage>
        <taxon>Eukaryota</taxon>
        <taxon>Viridiplantae</taxon>
        <taxon>Streptophyta</taxon>
        <taxon>Embryophyta</taxon>
        <taxon>Tracheophyta</taxon>
        <taxon>Spermatophyta</taxon>
        <taxon>Magnoliopsida</taxon>
        <taxon>eudicotyledons</taxon>
        <taxon>Gunneridae</taxon>
        <taxon>Pentapetalae</taxon>
        <taxon>asterids</taxon>
        <taxon>lamiids</taxon>
        <taxon>Lamiales</taxon>
        <taxon>Orobanchaceae</taxon>
        <taxon>Buchnereae</taxon>
        <taxon>Striga</taxon>
    </lineage>
</organism>
<feature type="compositionally biased region" description="Pro residues" evidence="1">
    <location>
        <begin position="1"/>
        <end position="10"/>
    </location>
</feature>
<feature type="compositionally biased region" description="Low complexity" evidence="1">
    <location>
        <begin position="247"/>
        <end position="278"/>
    </location>
</feature>
<evidence type="ECO:0000313" key="2">
    <source>
        <dbReference type="EMBL" id="CAA0836449.1"/>
    </source>
</evidence>
<dbReference type="PANTHER" id="PTHR33312:SF5">
    <property type="entry name" value="MEMBRANE-ASSOCIATED KINASE REGULATOR 4-RELATED"/>
    <property type="match status" value="1"/>
</dbReference>
<comment type="caution">
    <text evidence="2">The sequence shown here is derived from an EMBL/GenBank/DDBJ whole genome shotgun (WGS) entry which is preliminary data.</text>
</comment>
<dbReference type="InterPro" id="IPR039620">
    <property type="entry name" value="BKI1/MAKR1/3/4"/>
</dbReference>
<keyword evidence="3" id="KW-1185">Reference proteome</keyword>
<evidence type="ECO:0008006" key="4">
    <source>
        <dbReference type="Google" id="ProtNLM"/>
    </source>
</evidence>
<name>A0A9N7NJB0_STRHE</name>
<dbReference type="PANTHER" id="PTHR33312">
    <property type="entry name" value="MEMBRANE-ASSOCIATED KINASE REGULATOR 4-RELATED"/>
    <property type="match status" value="1"/>
</dbReference>
<sequence length="331" mass="35782">MSTPKNPSPPKTRARVSEASASSVDEFDDYIDIELITSPKAKPEFEFQTGRDPSAFPADDLFYNGKLLPLLLPSRRQMLHHLSSSAGGGGGAHHHHHSAPPTDTLNTPTESCRVSCELNPDDYFFHWSTDLNSNSNNNNKNNKNVNNVNYYYSHLSRKNLAWPKKLGRKLKAYLKPIFTARSADDSNSSREIANEHVINNNAAKTTTPKTIASIMKGTELKDGVEEDNHRRSFSRAIKRHSPVKCLSSSSSSSASSSSSSSSVSNNSSGSNGLGRSSSATEIEGSIEAAIAHCKRTFEGLGSSGKSETGVLAFSVSRDDVEGCKRTGACSI</sequence>
<proteinExistence type="predicted"/>
<feature type="region of interest" description="Disordered" evidence="1">
    <location>
        <begin position="81"/>
        <end position="109"/>
    </location>
</feature>
<protein>
    <recommendedName>
        <fullName evidence="4">Membrane-associated kinase regulator 4</fullName>
    </recommendedName>
</protein>
<accession>A0A9N7NJB0</accession>
<feature type="region of interest" description="Disordered" evidence="1">
    <location>
        <begin position="222"/>
        <end position="279"/>
    </location>
</feature>
<dbReference type="GO" id="GO:0005886">
    <property type="term" value="C:plasma membrane"/>
    <property type="evidence" value="ECO:0007669"/>
    <property type="project" value="InterPro"/>
</dbReference>